<organism evidence="3 4">
    <name type="scientific">Piscinibacter gummiphilus</name>
    <dbReference type="NCBI Taxonomy" id="946333"/>
    <lineage>
        <taxon>Bacteria</taxon>
        <taxon>Pseudomonadati</taxon>
        <taxon>Pseudomonadota</taxon>
        <taxon>Betaproteobacteria</taxon>
        <taxon>Burkholderiales</taxon>
        <taxon>Sphaerotilaceae</taxon>
        <taxon>Piscinibacter</taxon>
    </lineage>
</organism>
<dbReference type="PROSITE" id="PS50994">
    <property type="entry name" value="INTEGRASE"/>
    <property type="match status" value="1"/>
</dbReference>
<evidence type="ECO:0000313" key="4">
    <source>
        <dbReference type="Proteomes" id="UP001303946"/>
    </source>
</evidence>
<keyword evidence="3" id="KW-0614">Plasmid</keyword>
<feature type="domain" description="Integrase catalytic" evidence="2">
    <location>
        <begin position="256"/>
        <end position="449"/>
    </location>
</feature>
<evidence type="ECO:0000256" key="1">
    <source>
        <dbReference type="SAM" id="MobiDB-lite"/>
    </source>
</evidence>
<dbReference type="EMBL" id="CP136338">
    <property type="protein sequence ID" value="WOB11402.1"/>
    <property type="molecule type" value="Genomic_DNA"/>
</dbReference>
<geneLocation type="plasmid" evidence="3 4">
    <name>unnamed2</name>
</geneLocation>
<feature type="region of interest" description="Disordered" evidence="1">
    <location>
        <begin position="617"/>
        <end position="654"/>
    </location>
</feature>
<dbReference type="Proteomes" id="UP001303946">
    <property type="component" value="Plasmid unnamed2"/>
</dbReference>
<evidence type="ECO:0000313" key="3">
    <source>
        <dbReference type="EMBL" id="WOB11402.1"/>
    </source>
</evidence>
<name>A0ABZ0D2K8_9BURK</name>
<dbReference type="InterPro" id="IPR036397">
    <property type="entry name" value="RNaseH_sf"/>
</dbReference>
<dbReference type="Gene3D" id="3.30.420.10">
    <property type="entry name" value="Ribonuclease H-like superfamily/Ribonuclease H"/>
    <property type="match status" value="1"/>
</dbReference>
<evidence type="ECO:0000259" key="2">
    <source>
        <dbReference type="PROSITE" id="PS50994"/>
    </source>
</evidence>
<keyword evidence="4" id="KW-1185">Reference proteome</keyword>
<gene>
    <name evidence="3" type="ORF">RXV79_27850</name>
</gene>
<accession>A0ABZ0D2K8</accession>
<proteinExistence type="predicted"/>
<protein>
    <submittedName>
        <fullName evidence="3">Transposase family protein</fullName>
    </submittedName>
</protein>
<reference evidence="3 4" key="1">
    <citation type="submission" date="2023-10" db="EMBL/GenBank/DDBJ databases">
        <title>Bacteria for the degradation of biodegradable plastic PBAT(Polybutylene adipate terephthalate).</title>
        <authorList>
            <person name="Weon H.-Y."/>
            <person name="Yeon J."/>
        </authorList>
    </citation>
    <scope>NUCLEOTIDE SEQUENCE [LARGE SCALE GENOMIC DNA]</scope>
    <source>
        <strain evidence="3 4">SBD 7-3</strain>
        <plasmid evidence="3 4">unnamed2</plasmid>
    </source>
</reference>
<dbReference type="SUPFAM" id="SSF53098">
    <property type="entry name" value="Ribonuclease H-like"/>
    <property type="match status" value="1"/>
</dbReference>
<dbReference type="InterPro" id="IPR001584">
    <property type="entry name" value="Integrase_cat-core"/>
</dbReference>
<sequence>MTVFSLTVGLVVRRGNRTYQLERELEDGTLVFQDRVSGRPWSTTRAALWRELDKGDLSVVLGDTPDAAKPPDAPSNLLFTWTSSPEKWRKEIERRLEYIKAARRKGLTRGMRTAMEEVIKEVAKKRGDVSPPSESTLMAWMRKFDLGGGTPASQLSGYANRKQSKRTSLKLLAFCREGLRTFYCTRKRPSLRDTQVFIEKGIPAAVKQGRLDPADGTPTYSLLQRLKGEIDPYVLDVKRYGAAYANNRWRYSKSGAGCTRALQRYEVDHTVLDIVVICDKTGMPLGRPTLTVVVDAYSGYVVGFFISFWGTGLAATFCGLRVAIAPKEDLRSVIKGLEHEWLGMGLPEELVLDNGLEFHSPQFRQMALQLSIDLQYCAVRQPWLKPFVERALGKILGYLPAAGRVRKGLTNELPLDPAETAAVTFGDLVRGLLIAFLDVHPFEINQRRLSRPYDLFAESLELLPPATLPMGTKELEIIVAPSDVRTVGNEGIVTEYLRFNSDELQALRRKTGHTFKTTTKPNPENLEYIWVQDPTSKGWLMVPSCQPEYTRGLSIVQHRAIRSFKKAELSRKGADETLMRGKVELMEMWNSRTIHGRRLKSAHLRALSGFTSSHALRFDDDEASPPAQDSKRIVTPEEMAPSPRDIPAFEGFAM</sequence>
<dbReference type="InterPro" id="IPR012337">
    <property type="entry name" value="RNaseH-like_sf"/>
</dbReference>
<dbReference type="RefSeq" id="WP_316704722.1">
    <property type="nucleotide sequence ID" value="NZ_CP136338.1"/>
</dbReference>